<sequence>MKVHKWRRVSKPHRSRNPVADECDHLSVNESTEAVVLCCEEMETVGRSPVKAIFLRTVGFSDALDWRPLLFLEPVVAERACILCGTAGIEAVRLSCEHTVCSDCHAECVKQGRICPLDQKPFCEDDLVHLNYSTGYLGKRKVACWNAPSGCSFVGPVSSLLEHFQQCAFHTVSCPQCHTPVLRSNVVRHCREGCSLHLVTNTAAVNFLDLDRSSIEQAQNELGEAVGKISGDLISLQRGLNLCCEGIKAAHTSCGRLLEDKASKHNDLTVTCTAGSIVKLTLLRRVLTDVNNGVETLIGQLQAHDIQLVQKSAEEVKTAMMTVGNISREFLTEALRAPRGQPISAAERIPSKTKPKSPVVKIWKNITITELASVVDRPLDDIYEAMLYVENTAQYDHDHSAIDDVETIFKIVRKLGYRAEVQPPPDREAPKRQFQDAVRRPPPEPSLLKPRPPVVTIMGHVDHGKTTLLDSLRNTNVVDQEFGGITQHIVTLPGNERITFLDTPGHAAFSAMRARGALATDIVVLVVAADDGVMEQTVESIRYAREADVPIIVAINKVDKPNTDIEHVKRGLMVHGIQMDDEGGDVQYVCISALKARDKSKLGTNLDKLTETILTQAELMEIRADPKGMVEGVVIESTTDKHRGKLSTALIQRGTLKKGAFLVAGKAWAKVRGMFDEWGKPLQVAPPGVPAQVIGWKELPSAGDDIIEVESEKRAREVVDWRQAQQRSAQDDAEWEAIQHKLQEHLEKYKAELEQRRALGQRRKRRRLSNREKEYTVDDTPRLPIIVKGEFLAFSAFGCSDVDGSVEAVLDILDTYHSHRSCRLDLMHYGVGAVTESDVELAQPFNAVVYAFHVPVLESARKLAEEGGVEIRDFKVIYHLVEDIRKELGKRLPLADAEEVHGEALVLQEFLVNEGRKKVPVAGCRCTKGALRKDALFKVCRNSETIHTGSLSSMRHLKNEVDSIKKDVECGLMLQDSGVRFQHGDVLVCFSIKQVPQETDWDPGF</sequence>
<proteinExistence type="predicted"/>
<protein>
    <submittedName>
        <fullName evidence="1">Uncharacterized protein</fullName>
    </submittedName>
</protein>
<organism evidence="1 2">
    <name type="scientific">Ixodes persulcatus</name>
    <name type="common">Taiga tick</name>
    <dbReference type="NCBI Taxonomy" id="34615"/>
    <lineage>
        <taxon>Eukaryota</taxon>
        <taxon>Metazoa</taxon>
        <taxon>Ecdysozoa</taxon>
        <taxon>Arthropoda</taxon>
        <taxon>Chelicerata</taxon>
        <taxon>Arachnida</taxon>
        <taxon>Acari</taxon>
        <taxon>Parasitiformes</taxon>
        <taxon>Ixodida</taxon>
        <taxon>Ixodoidea</taxon>
        <taxon>Ixodidae</taxon>
        <taxon>Ixodinae</taxon>
        <taxon>Ixodes</taxon>
    </lineage>
</organism>
<gene>
    <name evidence="1" type="ORF">HPB47_027971</name>
</gene>
<accession>A0AC60PUW0</accession>
<dbReference type="EMBL" id="JABSTQ010009931">
    <property type="protein sequence ID" value="KAG0424816.1"/>
    <property type="molecule type" value="Genomic_DNA"/>
</dbReference>
<evidence type="ECO:0000313" key="2">
    <source>
        <dbReference type="Proteomes" id="UP000805193"/>
    </source>
</evidence>
<name>A0AC60PUW0_IXOPE</name>
<reference evidence="1 2" key="1">
    <citation type="journal article" date="2020" name="Cell">
        <title>Large-Scale Comparative Analyses of Tick Genomes Elucidate Their Genetic Diversity and Vector Capacities.</title>
        <authorList>
            <consortium name="Tick Genome and Microbiome Consortium (TIGMIC)"/>
            <person name="Jia N."/>
            <person name="Wang J."/>
            <person name="Shi W."/>
            <person name="Du L."/>
            <person name="Sun Y."/>
            <person name="Zhan W."/>
            <person name="Jiang J.F."/>
            <person name="Wang Q."/>
            <person name="Zhang B."/>
            <person name="Ji P."/>
            <person name="Bell-Sakyi L."/>
            <person name="Cui X.M."/>
            <person name="Yuan T.T."/>
            <person name="Jiang B.G."/>
            <person name="Yang W.F."/>
            <person name="Lam T.T."/>
            <person name="Chang Q.C."/>
            <person name="Ding S.J."/>
            <person name="Wang X.J."/>
            <person name="Zhu J.G."/>
            <person name="Ruan X.D."/>
            <person name="Zhao L."/>
            <person name="Wei J.T."/>
            <person name="Ye R.Z."/>
            <person name="Que T.C."/>
            <person name="Du C.H."/>
            <person name="Zhou Y.H."/>
            <person name="Cheng J.X."/>
            <person name="Dai P.F."/>
            <person name="Guo W.B."/>
            <person name="Han X.H."/>
            <person name="Huang E.J."/>
            <person name="Li L.F."/>
            <person name="Wei W."/>
            <person name="Gao Y.C."/>
            <person name="Liu J.Z."/>
            <person name="Shao H.Z."/>
            <person name="Wang X."/>
            <person name="Wang C.C."/>
            <person name="Yang T.C."/>
            <person name="Huo Q.B."/>
            <person name="Li W."/>
            <person name="Chen H.Y."/>
            <person name="Chen S.E."/>
            <person name="Zhou L.G."/>
            <person name="Ni X.B."/>
            <person name="Tian J.H."/>
            <person name="Sheng Y."/>
            <person name="Liu T."/>
            <person name="Pan Y.S."/>
            <person name="Xia L.Y."/>
            <person name="Li J."/>
            <person name="Zhao F."/>
            <person name="Cao W.C."/>
        </authorList>
    </citation>
    <scope>NUCLEOTIDE SEQUENCE [LARGE SCALE GENOMIC DNA]</scope>
    <source>
        <strain evidence="1">Iper-2018</strain>
    </source>
</reference>
<evidence type="ECO:0000313" key="1">
    <source>
        <dbReference type="EMBL" id="KAG0424816.1"/>
    </source>
</evidence>
<comment type="caution">
    <text evidence="1">The sequence shown here is derived from an EMBL/GenBank/DDBJ whole genome shotgun (WGS) entry which is preliminary data.</text>
</comment>
<keyword evidence="2" id="KW-1185">Reference proteome</keyword>
<dbReference type="Proteomes" id="UP000805193">
    <property type="component" value="Unassembled WGS sequence"/>
</dbReference>